<evidence type="ECO:0000256" key="1">
    <source>
        <dbReference type="ARBA" id="ARBA00022737"/>
    </source>
</evidence>
<evidence type="ECO:0000313" key="4">
    <source>
        <dbReference type="EMBL" id="CAF1662876.1"/>
    </source>
</evidence>
<keyword evidence="1" id="KW-0677">Repeat</keyword>
<dbReference type="AlphaFoldDB" id="A0A816FKY6"/>
<dbReference type="SUPFAM" id="SSF56399">
    <property type="entry name" value="ADP-ribosylation"/>
    <property type="match status" value="1"/>
</dbReference>
<dbReference type="Proteomes" id="UP000663834">
    <property type="component" value="Unassembled WGS sequence"/>
</dbReference>
<protein>
    <submittedName>
        <fullName evidence="4">Uncharacterized protein</fullName>
    </submittedName>
</protein>
<accession>A0A816FKY6</accession>
<evidence type="ECO:0000256" key="3">
    <source>
        <dbReference type="PROSITE-ProRule" id="PRU00339"/>
    </source>
</evidence>
<dbReference type="SUPFAM" id="SSF48452">
    <property type="entry name" value="TPR-like"/>
    <property type="match status" value="1"/>
</dbReference>
<feature type="repeat" description="TPR" evidence="3">
    <location>
        <begin position="487"/>
        <end position="520"/>
    </location>
</feature>
<name>A0A816FKY6_9BILA</name>
<dbReference type="InterPro" id="IPR019734">
    <property type="entry name" value="TPR_rpt"/>
</dbReference>
<sequence>MAYQLPDRKPSFIINADENKESTTLICFDPNIEQLENSEKSKEQLRIINNYVIFSFDIEQCIRQIESINEEKIFLITSGLKASQILPRISSFQQIDSIFIFSQDNQQYDHLLSEYPKLLGSYIDFDDLSKSIKQQIDRVNNEIESFCFFDQYQILTKALSPESAKFLWAQLFHYLIAQLPQNQQAKRKSIQLCKDYYRGNTNETRLIQEFEEHYQSEDAIRWYLKESFVRKLIHKALNAGDINFLYQFRFFIADLIENLQRQQQNILQSDETILNVYRGIKLDREEFNKIKHNQGKIISTNEYLLATRQMERAVDSAKRSTRKTDMISVLLHIQCDIKSMDKNILFGNIDQFSDDHDKHEVLFDFNTCFEIESIDDCDSLKIIKMNLSDQGQMAMRHFIELKQQQTEEMNLTIIVGRLLCSLGEYEKSKRYFQQLFNDANDEDRAWIEFNIGRVLALNKESNEARIYYNHAYERMMNYKPARVLESAHVLNNIGCLLANQEKYDEAIDYHQRALEIREKFYPPGHIDIAQSLYNIGLILDNQGKYEDSLEYYQTALKIQEKCYPSVHPHIYRSLNSIGIILYRQGKYEQALDYYKHALKIEESLYPSGHDDLTYTLNNIGIILRNKGMHDEALQYCRRALDIEEKLYPSGHSNIAKSLGNIGNILSDQGKSNEALDYHQRALAIQEKSYPSGHVDIGHSLNNIGICYENLNKEKLALHYYQHALTIYEKFLPRDHPRRQRTEHNIHRLTQDD</sequence>
<dbReference type="Pfam" id="PF00515">
    <property type="entry name" value="TPR_1"/>
    <property type="match status" value="1"/>
</dbReference>
<feature type="repeat" description="TPR" evidence="3">
    <location>
        <begin position="655"/>
        <end position="688"/>
    </location>
</feature>
<organism evidence="4 6">
    <name type="scientific">Rotaria magnacalcarata</name>
    <dbReference type="NCBI Taxonomy" id="392030"/>
    <lineage>
        <taxon>Eukaryota</taxon>
        <taxon>Metazoa</taxon>
        <taxon>Spiralia</taxon>
        <taxon>Gnathifera</taxon>
        <taxon>Rotifera</taxon>
        <taxon>Eurotatoria</taxon>
        <taxon>Bdelloidea</taxon>
        <taxon>Philodinida</taxon>
        <taxon>Philodinidae</taxon>
        <taxon>Rotaria</taxon>
    </lineage>
</organism>
<dbReference type="Pfam" id="PF13424">
    <property type="entry name" value="TPR_12"/>
    <property type="match status" value="2"/>
</dbReference>
<dbReference type="InterPro" id="IPR011990">
    <property type="entry name" value="TPR-like_helical_dom_sf"/>
</dbReference>
<dbReference type="PROSITE" id="PS50293">
    <property type="entry name" value="TPR_REGION"/>
    <property type="match status" value="2"/>
</dbReference>
<dbReference type="SMART" id="SM00028">
    <property type="entry name" value="TPR"/>
    <property type="match status" value="7"/>
</dbReference>
<comment type="caution">
    <text evidence="4">The sequence shown here is derived from an EMBL/GenBank/DDBJ whole genome shotgun (WGS) entry which is preliminary data.</text>
</comment>
<dbReference type="PROSITE" id="PS50005">
    <property type="entry name" value="TPR"/>
    <property type="match status" value="5"/>
</dbReference>
<dbReference type="PANTHER" id="PTHR45641:SF19">
    <property type="entry name" value="NEPHROCYSTIN-3"/>
    <property type="match status" value="1"/>
</dbReference>
<gene>
    <name evidence="4" type="ORF">KQP761_LOCUS32470</name>
    <name evidence="5" type="ORF">MBJ925_LOCUS34705</name>
</gene>
<evidence type="ECO:0000313" key="6">
    <source>
        <dbReference type="Proteomes" id="UP000663834"/>
    </source>
</evidence>
<dbReference type="Proteomes" id="UP000663824">
    <property type="component" value="Unassembled WGS sequence"/>
</dbReference>
<dbReference type="Gene3D" id="3.90.176.10">
    <property type="entry name" value="Toxin ADP-ribosyltransferase, Chain A, domain 1"/>
    <property type="match status" value="1"/>
</dbReference>
<feature type="repeat" description="TPR" evidence="3">
    <location>
        <begin position="529"/>
        <end position="562"/>
    </location>
</feature>
<dbReference type="Gene3D" id="1.25.40.10">
    <property type="entry name" value="Tetratricopeptide repeat domain"/>
    <property type="match status" value="3"/>
</dbReference>
<proteinExistence type="predicted"/>
<reference evidence="4" key="1">
    <citation type="submission" date="2021-02" db="EMBL/GenBank/DDBJ databases">
        <authorList>
            <person name="Nowell W R."/>
        </authorList>
    </citation>
    <scope>NUCLEOTIDE SEQUENCE</scope>
</reference>
<dbReference type="EMBL" id="CAJNRE010019089">
    <property type="protein sequence ID" value="CAF2187702.1"/>
    <property type="molecule type" value="Genomic_DNA"/>
</dbReference>
<evidence type="ECO:0000313" key="5">
    <source>
        <dbReference type="EMBL" id="CAF2187702.1"/>
    </source>
</evidence>
<dbReference type="Pfam" id="PF13374">
    <property type="entry name" value="TPR_10"/>
    <property type="match status" value="1"/>
</dbReference>
<dbReference type="EMBL" id="CAJNOW010018109">
    <property type="protein sequence ID" value="CAF1662876.1"/>
    <property type="molecule type" value="Genomic_DNA"/>
</dbReference>
<dbReference type="PANTHER" id="PTHR45641">
    <property type="entry name" value="TETRATRICOPEPTIDE REPEAT PROTEIN (AFU_ORTHOLOGUE AFUA_6G03870)"/>
    <property type="match status" value="1"/>
</dbReference>
<keyword evidence="2 3" id="KW-0802">TPR repeat</keyword>
<feature type="repeat" description="TPR" evidence="3">
    <location>
        <begin position="571"/>
        <end position="604"/>
    </location>
</feature>
<dbReference type="OrthoDB" id="5142960at2759"/>
<feature type="repeat" description="TPR" evidence="3">
    <location>
        <begin position="613"/>
        <end position="646"/>
    </location>
</feature>
<evidence type="ECO:0000256" key="2">
    <source>
        <dbReference type="ARBA" id="ARBA00022803"/>
    </source>
</evidence>